<keyword evidence="2" id="KW-1185">Reference proteome</keyword>
<proteinExistence type="predicted"/>
<comment type="caution">
    <text evidence="1">The sequence shown here is derived from an EMBL/GenBank/DDBJ whole genome shotgun (WGS) entry which is preliminary data.</text>
</comment>
<protein>
    <submittedName>
        <fullName evidence="1">Uncharacterized protein</fullName>
    </submittedName>
</protein>
<evidence type="ECO:0000313" key="1">
    <source>
        <dbReference type="EMBL" id="MED6186924.1"/>
    </source>
</evidence>
<accession>A0ABU6WNH1</accession>
<organism evidence="1 2">
    <name type="scientific">Stylosanthes scabra</name>
    <dbReference type="NCBI Taxonomy" id="79078"/>
    <lineage>
        <taxon>Eukaryota</taxon>
        <taxon>Viridiplantae</taxon>
        <taxon>Streptophyta</taxon>
        <taxon>Embryophyta</taxon>
        <taxon>Tracheophyta</taxon>
        <taxon>Spermatophyta</taxon>
        <taxon>Magnoliopsida</taxon>
        <taxon>eudicotyledons</taxon>
        <taxon>Gunneridae</taxon>
        <taxon>Pentapetalae</taxon>
        <taxon>rosids</taxon>
        <taxon>fabids</taxon>
        <taxon>Fabales</taxon>
        <taxon>Fabaceae</taxon>
        <taxon>Papilionoideae</taxon>
        <taxon>50 kb inversion clade</taxon>
        <taxon>dalbergioids sensu lato</taxon>
        <taxon>Dalbergieae</taxon>
        <taxon>Pterocarpus clade</taxon>
        <taxon>Stylosanthes</taxon>
    </lineage>
</organism>
<dbReference type="Proteomes" id="UP001341840">
    <property type="component" value="Unassembled WGS sequence"/>
</dbReference>
<dbReference type="EMBL" id="JASCZI010182065">
    <property type="protein sequence ID" value="MED6186924.1"/>
    <property type="molecule type" value="Genomic_DNA"/>
</dbReference>
<evidence type="ECO:0000313" key="2">
    <source>
        <dbReference type="Proteomes" id="UP001341840"/>
    </source>
</evidence>
<name>A0ABU6WNH1_9FABA</name>
<sequence>MEGELQMVRSMVPLPHFYTHNMSPLPPFAPTVGHMGNKASFQPTRHRHQRHDNFLLMQTKWTQALHHFSTGDGEMVAGQLIGMSPTPGAKWSLEKMLPISPMAGAKWPPRHSQG</sequence>
<gene>
    <name evidence="1" type="ORF">PIB30_071351</name>
</gene>
<reference evidence="1 2" key="1">
    <citation type="journal article" date="2023" name="Plants (Basel)">
        <title>Bridging the Gap: Combining Genomics and Transcriptomics Approaches to Understand Stylosanthes scabra, an Orphan Legume from the Brazilian Caatinga.</title>
        <authorList>
            <person name="Ferreira-Neto J.R.C."/>
            <person name="da Silva M.D."/>
            <person name="Binneck E."/>
            <person name="de Melo N.F."/>
            <person name="da Silva R.H."/>
            <person name="de Melo A.L.T.M."/>
            <person name="Pandolfi V."/>
            <person name="Bustamante F.O."/>
            <person name="Brasileiro-Vidal A.C."/>
            <person name="Benko-Iseppon A.M."/>
        </authorList>
    </citation>
    <scope>NUCLEOTIDE SEQUENCE [LARGE SCALE GENOMIC DNA]</scope>
    <source>
        <tissue evidence="1">Leaves</tissue>
    </source>
</reference>